<dbReference type="AlphaFoldDB" id="A0AA37CEL9"/>
<evidence type="ECO:0000313" key="3">
    <source>
        <dbReference type="EMBL" id="MDH0143383.1"/>
    </source>
</evidence>
<organism evidence="1 4">
    <name type="scientific">Aquipseudomonas alcaligenes</name>
    <name type="common">Pseudomonas alcaligenes</name>
    <dbReference type="NCBI Taxonomy" id="43263"/>
    <lineage>
        <taxon>Bacteria</taxon>
        <taxon>Pseudomonadati</taxon>
        <taxon>Pseudomonadota</taxon>
        <taxon>Gammaproteobacteria</taxon>
        <taxon>Pseudomonadales</taxon>
        <taxon>Pseudomonadaceae</taxon>
        <taxon>Aquipseudomonas</taxon>
    </lineage>
</organism>
<dbReference type="Proteomes" id="UP001158058">
    <property type="component" value="Unassembled WGS sequence"/>
</dbReference>
<reference evidence="3" key="2">
    <citation type="submission" date="2022-09" db="EMBL/GenBank/DDBJ databases">
        <title>Intensive care unit water sources are persistently colonized with multi-drug resistant bacteria and are the site of extensive horizontal gene transfer of antibiotic resistance genes.</title>
        <authorList>
            <person name="Diorio-Toth L."/>
        </authorList>
    </citation>
    <scope>NUCLEOTIDE SEQUENCE</scope>
    <source>
        <strain evidence="3">GD04146</strain>
    </source>
</reference>
<sequence>MIYFALSLLVTWISVRALSLPADELQQAALLPFADEIPEEPKPAESGALNA</sequence>
<dbReference type="EMBL" id="BPMS01000005">
    <property type="protein sequence ID" value="GIZ88477.1"/>
    <property type="molecule type" value="Genomic_DNA"/>
</dbReference>
<name>A0AA37CEL9_AQUAC</name>
<reference evidence="1 5" key="1">
    <citation type="submission" date="2021-07" db="EMBL/GenBank/DDBJ databases">
        <title>Whole genome sequencing of carbapenem-resistant Pseudomonas spp. isolated in Japan.</title>
        <authorList>
            <person name="Suzuki M."/>
            <person name="Maehana S."/>
            <person name="Kitasato H."/>
        </authorList>
    </citation>
    <scope>NUCLEOTIDE SEQUENCE</scope>
    <source>
        <strain evidence="1">KAM435</strain>
        <strain evidence="2 5">KAM436</strain>
    </source>
</reference>
<comment type="caution">
    <text evidence="1">The sequence shown here is derived from an EMBL/GenBank/DDBJ whole genome shotgun (WGS) entry which is preliminary data.</text>
</comment>
<proteinExistence type="predicted"/>
<evidence type="ECO:0000313" key="1">
    <source>
        <dbReference type="EMBL" id="GIZ88477.1"/>
    </source>
</evidence>
<dbReference type="Proteomes" id="UP000887212">
    <property type="component" value="Unassembled WGS sequence"/>
</dbReference>
<dbReference type="Proteomes" id="UP000887228">
    <property type="component" value="Unassembled WGS sequence"/>
</dbReference>
<gene>
    <name evidence="1" type="ORF">KAM435_18040</name>
    <name evidence="2" type="ORF">KAM436_20970</name>
    <name evidence="3" type="ORF">N7380_13745</name>
</gene>
<dbReference type="EMBL" id="BPMT01000007">
    <property type="protein sequence ID" value="GIZ93129.1"/>
    <property type="molecule type" value="Genomic_DNA"/>
</dbReference>
<evidence type="ECO:0000313" key="4">
    <source>
        <dbReference type="Proteomes" id="UP000887212"/>
    </source>
</evidence>
<dbReference type="EMBL" id="JAODZF010000008">
    <property type="protein sequence ID" value="MDH0143383.1"/>
    <property type="molecule type" value="Genomic_DNA"/>
</dbReference>
<protein>
    <submittedName>
        <fullName evidence="1">Uncharacterized protein</fullName>
    </submittedName>
</protein>
<evidence type="ECO:0000313" key="2">
    <source>
        <dbReference type="EMBL" id="GIZ93129.1"/>
    </source>
</evidence>
<evidence type="ECO:0000313" key="5">
    <source>
        <dbReference type="Proteomes" id="UP000887228"/>
    </source>
</evidence>
<accession>A0AA37CEL9</accession>
<dbReference type="RefSeq" id="WP_203787460.1">
    <property type="nucleotide sequence ID" value="NZ_AP024354.1"/>
</dbReference>